<organism evidence="1 2">
    <name type="scientific">Flavobacterium qiangtangense</name>
    <dbReference type="NCBI Taxonomy" id="1442595"/>
    <lineage>
        <taxon>Bacteria</taxon>
        <taxon>Pseudomonadati</taxon>
        <taxon>Bacteroidota</taxon>
        <taxon>Flavobacteriia</taxon>
        <taxon>Flavobacteriales</taxon>
        <taxon>Flavobacteriaceae</taxon>
        <taxon>Flavobacterium</taxon>
    </lineage>
</organism>
<name>A0ABW1PJJ3_9FLAO</name>
<evidence type="ECO:0000313" key="1">
    <source>
        <dbReference type="EMBL" id="MFC6095800.1"/>
    </source>
</evidence>
<dbReference type="RefSeq" id="WP_379790472.1">
    <property type="nucleotide sequence ID" value="NZ_JBHSQB010000004.1"/>
</dbReference>
<comment type="caution">
    <text evidence="1">The sequence shown here is derived from an EMBL/GenBank/DDBJ whole genome shotgun (WGS) entry which is preliminary data.</text>
</comment>
<dbReference type="EMBL" id="JBHSQB010000004">
    <property type="protein sequence ID" value="MFC6095800.1"/>
    <property type="molecule type" value="Genomic_DNA"/>
</dbReference>
<reference evidence="2" key="1">
    <citation type="journal article" date="2019" name="Int. J. Syst. Evol. Microbiol.">
        <title>The Global Catalogue of Microorganisms (GCM) 10K type strain sequencing project: providing services to taxonomists for standard genome sequencing and annotation.</title>
        <authorList>
            <consortium name="The Broad Institute Genomics Platform"/>
            <consortium name="The Broad Institute Genome Sequencing Center for Infectious Disease"/>
            <person name="Wu L."/>
            <person name="Ma J."/>
        </authorList>
    </citation>
    <scope>NUCLEOTIDE SEQUENCE [LARGE SCALE GENOMIC DNA]</scope>
    <source>
        <strain evidence="2">CCUG 49679</strain>
    </source>
</reference>
<sequence length="220" mass="25682">MEKIEINYSIPDQKSDITLETWLKFEKIATQEDIDPDFLQKKMLEIFCDLKYEVSSKMKQVEIDEILGYLNKVLGTKSELHQTFDFEGKKYGLIPDFDKNITAGELIDLDKYLEIKDYPRLLSILYRPITKEEAGLYQIEPYSATHTNFLNIRYDIFEGVIGFFFLLYRDCIAASLRCIPQLMKKMKVQDLALTEKVNSLLNGVDIPNFYSFFPMAMSSK</sequence>
<gene>
    <name evidence="1" type="ORF">ACFPVY_04005</name>
</gene>
<accession>A0ABW1PJJ3</accession>
<proteinExistence type="predicted"/>
<keyword evidence="2" id="KW-1185">Reference proteome</keyword>
<protein>
    <submittedName>
        <fullName evidence="1">Uncharacterized protein</fullName>
    </submittedName>
</protein>
<evidence type="ECO:0000313" key="2">
    <source>
        <dbReference type="Proteomes" id="UP001596287"/>
    </source>
</evidence>
<dbReference type="Proteomes" id="UP001596287">
    <property type="component" value="Unassembled WGS sequence"/>
</dbReference>